<proteinExistence type="predicted"/>
<dbReference type="InterPro" id="IPR011249">
    <property type="entry name" value="Metalloenz_LuxS/M16"/>
</dbReference>
<feature type="compositionally biased region" description="Basic and acidic residues" evidence="1">
    <location>
        <begin position="465"/>
        <end position="478"/>
    </location>
</feature>
<dbReference type="Pfam" id="PF05193">
    <property type="entry name" value="Peptidase_M16_C"/>
    <property type="match status" value="1"/>
</dbReference>
<sequence length="562" mass="60187">MIERFEIDGVPGLFTRTDGPTRAGLAFRVGFADEPLSRHGITHLIEHLALFPLGVADYHYNGATGNEITYFHTQGGDADVVAFLHGVCRSLHDLPLHRLATEKEILRTERRGRGLSADDLLDVNRHGARDFGTHGYGELGLPAVTPDGLRRWTDWFFTRGNAAWWVAGPAMPPGLRLSLPEGVRRPPPRASSVLPTRPAFITGPAGMLAWNAGVRRHAASAVFAVVLQRAMFRSLRQESGISYTVQADYTTRGDGSAIVSASADALPEKSGAVLGGFVDVLAALRYAGVDPAEVGTVIAQECDRLAEAARRGALLPDQVLDLLSGRPVLDLPDMIAELRAVTPAQVRAIAAEAWADGLLMAPQGVRVKWAGFTKAPSTSTFAVTGAAHPAIGDPEIRLVVGQQGVSLVAGEDDQLTVTFDRCAALLAYPDGGRRLIGHDGISVPVEPTVLENAAQAVPYIDSRVHPDLRVDLPPRDPGEIPQPPSPEDDDDDECCDDDCCDSDCCDGDCCSSDDCAGECCETCCDDDCCPSDCRDGECCADDGCPGRCCTSLRGRIRRMRNR</sequence>
<protein>
    <submittedName>
        <fullName evidence="3">M16 family metallopeptidase</fullName>
    </submittedName>
</protein>
<name>A0ABV8J5K7_9ACTN</name>
<keyword evidence="4" id="KW-1185">Reference proteome</keyword>
<reference evidence="4" key="1">
    <citation type="journal article" date="2019" name="Int. J. Syst. Evol. Microbiol.">
        <title>The Global Catalogue of Microorganisms (GCM) 10K type strain sequencing project: providing services to taxonomists for standard genome sequencing and annotation.</title>
        <authorList>
            <consortium name="The Broad Institute Genomics Platform"/>
            <consortium name="The Broad Institute Genome Sequencing Center for Infectious Disease"/>
            <person name="Wu L."/>
            <person name="Ma J."/>
        </authorList>
    </citation>
    <scope>NUCLEOTIDE SEQUENCE [LARGE SCALE GENOMIC DNA]</scope>
    <source>
        <strain evidence="4">TBRC 5832</strain>
    </source>
</reference>
<dbReference type="SUPFAM" id="SSF63411">
    <property type="entry name" value="LuxS/MPP-like metallohydrolase"/>
    <property type="match status" value="2"/>
</dbReference>
<dbReference type="Proteomes" id="UP001595867">
    <property type="component" value="Unassembled WGS sequence"/>
</dbReference>
<accession>A0ABV8J5K7</accession>
<organism evidence="3 4">
    <name type="scientific">Actinoplanes subglobosus</name>
    <dbReference type="NCBI Taxonomy" id="1547892"/>
    <lineage>
        <taxon>Bacteria</taxon>
        <taxon>Bacillati</taxon>
        <taxon>Actinomycetota</taxon>
        <taxon>Actinomycetes</taxon>
        <taxon>Micromonosporales</taxon>
        <taxon>Micromonosporaceae</taxon>
        <taxon>Actinoplanes</taxon>
    </lineage>
</organism>
<gene>
    <name evidence="3" type="ORF">ACFO0C_35595</name>
</gene>
<dbReference type="InterPro" id="IPR007863">
    <property type="entry name" value="Peptidase_M16_C"/>
</dbReference>
<evidence type="ECO:0000256" key="1">
    <source>
        <dbReference type="SAM" id="MobiDB-lite"/>
    </source>
</evidence>
<dbReference type="Gene3D" id="3.30.830.10">
    <property type="entry name" value="Metalloenzyme, LuxS/M16 peptidase-like"/>
    <property type="match status" value="2"/>
</dbReference>
<evidence type="ECO:0000313" key="3">
    <source>
        <dbReference type="EMBL" id="MFC4070285.1"/>
    </source>
</evidence>
<comment type="caution">
    <text evidence="3">The sequence shown here is derived from an EMBL/GenBank/DDBJ whole genome shotgun (WGS) entry which is preliminary data.</text>
</comment>
<dbReference type="RefSeq" id="WP_378071169.1">
    <property type="nucleotide sequence ID" value="NZ_JBHSBL010000024.1"/>
</dbReference>
<feature type="domain" description="Peptidase M16 C-terminal" evidence="2">
    <location>
        <begin position="215"/>
        <end position="300"/>
    </location>
</feature>
<evidence type="ECO:0000313" key="4">
    <source>
        <dbReference type="Proteomes" id="UP001595867"/>
    </source>
</evidence>
<dbReference type="EMBL" id="JBHSBL010000024">
    <property type="protein sequence ID" value="MFC4070285.1"/>
    <property type="molecule type" value="Genomic_DNA"/>
</dbReference>
<evidence type="ECO:0000259" key="2">
    <source>
        <dbReference type="Pfam" id="PF05193"/>
    </source>
</evidence>
<feature type="region of interest" description="Disordered" evidence="1">
    <location>
        <begin position="465"/>
        <end position="491"/>
    </location>
</feature>